<reference evidence="2 3" key="1">
    <citation type="submission" date="2023-01" db="EMBL/GenBank/DDBJ databases">
        <title>Novel species of the genus Vogesella isolated from rivers.</title>
        <authorList>
            <person name="Lu H."/>
        </authorList>
    </citation>
    <scope>NUCLEOTIDE SEQUENCE [LARGE SCALE GENOMIC DNA]</scope>
    <source>
        <strain evidence="2 3">DC21W</strain>
    </source>
</reference>
<feature type="domain" description="HTH cro/C1-type" evidence="1">
    <location>
        <begin position="11"/>
        <end position="69"/>
    </location>
</feature>
<evidence type="ECO:0000313" key="3">
    <source>
        <dbReference type="Proteomes" id="UP001219956"/>
    </source>
</evidence>
<comment type="caution">
    <text evidence="2">The sequence shown here is derived from an EMBL/GenBank/DDBJ whole genome shotgun (WGS) entry which is preliminary data.</text>
</comment>
<evidence type="ECO:0000313" key="2">
    <source>
        <dbReference type="EMBL" id="MDC7718326.1"/>
    </source>
</evidence>
<evidence type="ECO:0000259" key="1">
    <source>
        <dbReference type="PROSITE" id="PS50943"/>
    </source>
</evidence>
<proteinExistence type="predicted"/>
<keyword evidence="3" id="KW-1185">Reference proteome</keyword>
<dbReference type="Proteomes" id="UP001219956">
    <property type="component" value="Unassembled WGS sequence"/>
</dbReference>
<dbReference type="SMART" id="SM00530">
    <property type="entry name" value="HTH_XRE"/>
    <property type="match status" value="1"/>
</dbReference>
<dbReference type="InterPro" id="IPR010982">
    <property type="entry name" value="Lambda_DNA-bd_dom_sf"/>
</dbReference>
<dbReference type="Pfam" id="PF01381">
    <property type="entry name" value="HTH_3"/>
    <property type="match status" value="1"/>
</dbReference>
<protein>
    <submittedName>
        <fullName evidence="2">Helix-turn-helix transcriptional regulator</fullName>
    </submittedName>
</protein>
<name>A0ABT5J1H6_9NEIS</name>
<dbReference type="SUPFAM" id="SSF47413">
    <property type="entry name" value="lambda repressor-like DNA-binding domains"/>
    <property type="match status" value="1"/>
</dbReference>
<dbReference type="RefSeq" id="WP_272752583.1">
    <property type="nucleotide sequence ID" value="NZ_JAQQLF010000019.1"/>
</dbReference>
<dbReference type="PROSITE" id="PS50943">
    <property type="entry name" value="HTH_CROC1"/>
    <property type="match status" value="1"/>
</dbReference>
<dbReference type="Gene3D" id="1.10.260.40">
    <property type="entry name" value="lambda repressor-like DNA-binding domains"/>
    <property type="match status" value="1"/>
</dbReference>
<gene>
    <name evidence="2" type="ORF">PQU95_14025</name>
</gene>
<accession>A0ABT5J1H6</accession>
<sequence length="106" mass="11508">MDANQLWGRRLKQARLAAGLSQKSLGITAGIDPFVASTRINRYELGVHKPDLLTASNLAKTLGVPLAFFYAEEDDMADLIYRYSKADTEAKAQVVQLLAASPGLAE</sequence>
<dbReference type="InterPro" id="IPR001387">
    <property type="entry name" value="Cro/C1-type_HTH"/>
</dbReference>
<dbReference type="CDD" id="cd00093">
    <property type="entry name" value="HTH_XRE"/>
    <property type="match status" value="1"/>
</dbReference>
<dbReference type="EMBL" id="JAQQLF010000019">
    <property type="protein sequence ID" value="MDC7718326.1"/>
    <property type="molecule type" value="Genomic_DNA"/>
</dbReference>
<organism evidence="2 3">
    <name type="scientific">Vogesella aquatica</name>
    <dbReference type="NCBI Taxonomy" id="2984206"/>
    <lineage>
        <taxon>Bacteria</taxon>
        <taxon>Pseudomonadati</taxon>
        <taxon>Pseudomonadota</taxon>
        <taxon>Betaproteobacteria</taxon>
        <taxon>Neisseriales</taxon>
        <taxon>Chromobacteriaceae</taxon>
        <taxon>Vogesella</taxon>
    </lineage>
</organism>